<keyword evidence="2" id="KW-1185">Reference proteome</keyword>
<organism evidence="1 2">
    <name type="scientific">Falsibacillus albus</name>
    <dbReference type="NCBI Taxonomy" id="2478915"/>
    <lineage>
        <taxon>Bacteria</taxon>
        <taxon>Bacillati</taxon>
        <taxon>Bacillota</taxon>
        <taxon>Bacilli</taxon>
        <taxon>Bacillales</taxon>
        <taxon>Bacillaceae</taxon>
        <taxon>Falsibacillus</taxon>
    </lineage>
</organism>
<accession>A0A3L7JRG9</accession>
<evidence type="ECO:0000313" key="2">
    <source>
        <dbReference type="Proteomes" id="UP000276770"/>
    </source>
</evidence>
<name>A0A3L7JRG9_9BACI</name>
<dbReference type="Proteomes" id="UP000276770">
    <property type="component" value="Unassembled WGS sequence"/>
</dbReference>
<dbReference type="EMBL" id="RCVZ01000024">
    <property type="protein sequence ID" value="RLQ91112.1"/>
    <property type="molecule type" value="Genomic_DNA"/>
</dbReference>
<reference evidence="1 2" key="1">
    <citation type="submission" date="2018-10" db="EMBL/GenBank/DDBJ databases">
        <title>Falsibacillus sp. genome draft.</title>
        <authorList>
            <person name="Shi S."/>
        </authorList>
    </citation>
    <scope>NUCLEOTIDE SEQUENCE [LARGE SCALE GENOMIC DNA]</scope>
    <source>
        <strain evidence="1 2">GY 10110</strain>
    </source>
</reference>
<evidence type="ECO:0000313" key="1">
    <source>
        <dbReference type="EMBL" id="RLQ91112.1"/>
    </source>
</evidence>
<comment type="caution">
    <text evidence="1">The sequence shown here is derived from an EMBL/GenBank/DDBJ whole genome shotgun (WGS) entry which is preliminary data.</text>
</comment>
<dbReference type="RefSeq" id="WP_233569881.1">
    <property type="nucleotide sequence ID" value="NZ_RCVZ01000024.1"/>
</dbReference>
<sequence length="79" mass="9259">YEPMNPINLSVWKAGGAENQLQTVILKLKLEEFFLMKIRNMMLNGAEGASIKPLGPREISLVRLFFYLHFFCYRDKLHQ</sequence>
<feature type="non-terminal residue" evidence="1">
    <location>
        <position position="1"/>
    </location>
</feature>
<protein>
    <submittedName>
        <fullName evidence="1">Uncharacterized protein</fullName>
    </submittedName>
</protein>
<proteinExistence type="predicted"/>
<dbReference type="AlphaFoldDB" id="A0A3L7JRG9"/>
<gene>
    <name evidence="1" type="ORF">D9X91_21110</name>
</gene>